<dbReference type="RefSeq" id="WP_282764610.1">
    <property type="nucleotide sequence ID" value="NZ_JASCTH010000025.1"/>
</dbReference>
<dbReference type="EMBL" id="JASCTH010000025">
    <property type="protein sequence ID" value="MDI6103475.1"/>
    <property type="molecule type" value="Genomic_DNA"/>
</dbReference>
<comment type="caution">
    <text evidence="2">The sequence shown here is derived from an EMBL/GenBank/DDBJ whole genome shotgun (WGS) entry which is preliminary data.</text>
</comment>
<accession>A0ABT6WV28</accession>
<gene>
    <name evidence="2" type="ORF">QLQ12_33185</name>
</gene>
<feature type="compositionally biased region" description="Polar residues" evidence="1">
    <location>
        <begin position="297"/>
        <end position="313"/>
    </location>
</feature>
<dbReference type="Proteomes" id="UP001241758">
    <property type="component" value="Unassembled WGS sequence"/>
</dbReference>
<sequence length="329" mass="34711">MTDVYGGLIAPAADRKFYEGAGIFESVSGMVDSGIKLDGGGALGNLAATLMSGLGAIMDPLQTLFAAGVGWAMEHVSVLREPLDKLMGDPKAIEGHAASWKAIENRIYKAVDLFVADVNRTTAGWAAESADAYRLRALDHAGVVQATGKIADGMGRVTTLLGVTVGVVRNTIRDIIAQAVGAIISKALQAATGLLMPKALVEIAMLVSHTSMKILSVLRHLFTKIEETGRVVKTMQMFLAQISKANNNVLRLVAHRVEASGTARQGWTGPYRAYGVLSDGDARVYGPIQQVLINTGRSAAETNGSQNVGQASDSTRDDNTAPTPIDIPR</sequence>
<reference evidence="2 3" key="1">
    <citation type="submission" date="2023-05" db="EMBL/GenBank/DDBJ databases">
        <title>Actinoplanes sp. NEAU-A12 genome sequencing.</title>
        <authorList>
            <person name="Wang Z.-S."/>
        </authorList>
    </citation>
    <scope>NUCLEOTIDE SEQUENCE [LARGE SCALE GENOMIC DNA]</scope>
    <source>
        <strain evidence="2 3">NEAU-A12</strain>
    </source>
</reference>
<evidence type="ECO:0000313" key="2">
    <source>
        <dbReference type="EMBL" id="MDI6103475.1"/>
    </source>
</evidence>
<protein>
    <recommendedName>
        <fullName evidence="4">ESX-1 secretion-associated protein EspA/EspE-like domain-containing protein</fullName>
    </recommendedName>
</protein>
<feature type="region of interest" description="Disordered" evidence="1">
    <location>
        <begin position="297"/>
        <end position="329"/>
    </location>
</feature>
<keyword evidence="3" id="KW-1185">Reference proteome</keyword>
<organism evidence="2 3">
    <name type="scientific">Actinoplanes sandaracinus</name>
    <dbReference type="NCBI Taxonomy" id="3045177"/>
    <lineage>
        <taxon>Bacteria</taxon>
        <taxon>Bacillati</taxon>
        <taxon>Actinomycetota</taxon>
        <taxon>Actinomycetes</taxon>
        <taxon>Micromonosporales</taxon>
        <taxon>Micromonosporaceae</taxon>
        <taxon>Actinoplanes</taxon>
    </lineage>
</organism>
<evidence type="ECO:0000313" key="3">
    <source>
        <dbReference type="Proteomes" id="UP001241758"/>
    </source>
</evidence>
<name>A0ABT6WV28_9ACTN</name>
<evidence type="ECO:0000256" key="1">
    <source>
        <dbReference type="SAM" id="MobiDB-lite"/>
    </source>
</evidence>
<proteinExistence type="predicted"/>
<evidence type="ECO:0008006" key="4">
    <source>
        <dbReference type="Google" id="ProtNLM"/>
    </source>
</evidence>